<keyword evidence="5" id="KW-1133">Transmembrane helix</keyword>
<evidence type="ECO:0000256" key="4">
    <source>
        <dbReference type="SAM" id="MobiDB-lite"/>
    </source>
</evidence>
<feature type="repeat" description="TPR" evidence="3">
    <location>
        <begin position="427"/>
        <end position="460"/>
    </location>
</feature>
<feature type="transmembrane region" description="Helical" evidence="5">
    <location>
        <begin position="172"/>
        <end position="199"/>
    </location>
</feature>
<protein>
    <submittedName>
        <fullName evidence="7">Tetratricopeptide repeat protein</fullName>
    </submittedName>
</protein>
<evidence type="ECO:0000256" key="5">
    <source>
        <dbReference type="SAM" id="Phobius"/>
    </source>
</evidence>
<sequence>MRFPIEKTSSSRSIVIGLIFLIAAVYGRVYRLDFVHYDDTEYVWRNAVVLKGLSLDGLLWAMKTGHASNWHPLTWVSHMVDMSLFGGHPSGHHLMNVLFHALNSVLLFLFWAKVTGNRWPAAALAGLFALHPLHVESVAWISERKDVLSTCFLLLTLFIWNRFVNHQSLGNYLIALMCFVFGLMAKPMVVTLPCLLLLLDFWPYERHRHPNAVTLIHGSSVTGFYQRCFWLLVEKAPFFLLSAISSLMTVVVQRKAMGSLEALPLSVRMANALTAYVRYIAKLLWPSDLAVFYPFPESIPWWQVAASLLMLLSISAYLWRKREKHPYGIVGWLWFLGTLVPVIGLVQVGGQSMADRYTYIPSIGFFLGPCWWAADRIRHRPAWNRPVVIGYAAILGWMAAVTFIQIGYWQNTLTLFRHAETVTGPNHVAQINLGVFIAERDGPEAALPYFLRAIQIKPNDVEARFNAGLACRKIGRYAEAAEHYRMAVSLNPGYVNAWNNLGVVLDLMGDREAARAAFERALAIDPDDEAARINLNKVKGNLNGGFSDGSADFQDGTQHGGSVSVPAVLQPDG</sequence>
<keyword evidence="5" id="KW-0812">Transmembrane</keyword>
<reference evidence="7" key="1">
    <citation type="journal article" date="2020" name="mSystems">
        <title>Genome- and Community-Level Interaction Insights into Carbon Utilization and Element Cycling Functions of Hydrothermarchaeota in Hydrothermal Sediment.</title>
        <authorList>
            <person name="Zhou Z."/>
            <person name="Liu Y."/>
            <person name="Xu W."/>
            <person name="Pan J."/>
            <person name="Luo Z.H."/>
            <person name="Li M."/>
        </authorList>
    </citation>
    <scope>NUCLEOTIDE SEQUENCE [LARGE SCALE GENOMIC DNA]</scope>
    <source>
        <strain evidence="7">SpSt-477</strain>
    </source>
</reference>
<feature type="repeat" description="TPR" evidence="3">
    <location>
        <begin position="495"/>
        <end position="528"/>
    </location>
</feature>
<feature type="transmembrane region" description="Helical" evidence="5">
    <location>
        <begin position="356"/>
        <end position="374"/>
    </location>
</feature>
<dbReference type="Pfam" id="PF14559">
    <property type="entry name" value="TPR_19"/>
    <property type="match status" value="1"/>
</dbReference>
<evidence type="ECO:0000256" key="2">
    <source>
        <dbReference type="ARBA" id="ARBA00022803"/>
    </source>
</evidence>
<proteinExistence type="predicted"/>
<gene>
    <name evidence="7" type="ORF">ENS29_08430</name>
</gene>
<evidence type="ECO:0000313" key="7">
    <source>
        <dbReference type="EMBL" id="HGU32868.1"/>
    </source>
</evidence>
<dbReference type="SUPFAM" id="SSF48452">
    <property type="entry name" value="TPR-like"/>
    <property type="match status" value="1"/>
</dbReference>
<feature type="repeat" description="TPR" evidence="3">
    <location>
        <begin position="461"/>
        <end position="494"/>
    </location>
</feature>
<evidence type="ECO:0000256" key="3">
    <source>
        <dbReference type="PROSITE-ProRule" id="PRU00339"/>
    </source>
</evidence>
<evidence type="ECO:0000256" key="1">
    <source>
        <dbReference type="ARBA" id="ARBA00022737"/>
    </source>
</evidence>
<feature type="transmembrane region" description="Helical" evidence="5">
    <location>
        <begin position="229"/>
        <end position="250"/>
    </location>
</feature>
<dbReference type="PROSITE" id="PS50005">
    <property type="entry name" value="TPR"/>
    <property type="match status" value="3"/>
</dbReference>
<dbReference type="PROSITE" id="PS50293">
    <property type="entry name" value="TPR_REGION"/>
    <property type="match status" value="1"/>
</dbReference>
<evidence type="ECO:0000259" key="6">
    <source>
        <dbReference type="Pfam" id="PF13231"/>
    </source>
</evidence>
<dbReference type="EMBL" id="DSUH01000197">
    <property type="protein sequence ID" value="HGU32868.1"/>
    <property type="molecule type" value="Genomic_DNA"/>
</dbReference>
<accession>A0A7C4RPJ0</accession>
<dbReference type="Pfam" id="PF13231">
    <property type="entry name" value="PMT_2"/>
    <property type="match status" value="1"/>
</dbReference>
<dbReference type="PANTHER" id="PTHR44227">
    <property type="match status" value="1"/>
</dbReference>
<dbReference type="InterPro" id="IPR052346">
    <property type="entry name" value="O-mannosyl-transferase_TMTC"/>
</dbReference>
<feature type="transmembrane region" description="Helical" evidence="5">
    <location>
        <begin position="301"/>
        <end position="319"/>
    </location>
</feature>
<feature type="transmembrane region" description="Helical" evidence="5">
    <location>
        <begin position="147"/>
        <end position="165"/>
    </location>
</feature>
<name>A0A7C4RPJ0_9BACT</name>
<keyword evidence="1" id="KW-0677">Repeat</keyword>
<dbReference type="AlphaFoldDB" id="A0A7C4RPJ0"/>
<feature type="region of interest" description="Disordered" evidence="4">
    <location>
        <begin position="549"/>
        <end position="573"/>
    </location>
</feature>
<dbReference type="InterPro" id="IPR038731">
    <property type="entry name" value="RgtA/B/C-like"/>
</dbReference>
<feature type="transmembrane region" description="Helical" evidence="5">
    <location>
        <begin position="12"/>
        <end position="30"/>
    </location>
</feature>
<dbReference type="SMART" id="SM00028">
    <property type="entry name" value="TPR"/>
    <property type="match status" value="3"/>
</dbReference>
<dbReference type="Gene3D" id="1.25.40.10">
    <property type="entry name" value="Tetratricopeptide repeat domain"/>
    <property type="match status" value="2"/>
</dbReference>
<keyword evidence="5" id="KW-0472">Membrane</keyword>
<feature type="transmembrane region" description="Helical" evidence="5">
    <location>
        <begin position="386"/>
        <end position="409"/>
    </location>
</feature>
<dbReference type="InterPro" id="IPR011990">
    <property type="entry name" value="TPR-like_helical_dom_sf"/>
</dbReference>
<keyword evidence="2 3" id="KW-0802">TPR repeat</keyword>
<dbReference type="PANTHER" id="PTHR44227:SF3">
    <property type="entry name" value="PROTEIN O-MANNOSYL-TRANSFERASE TMTC4"/>
    <property type="match status" value="1"/>
</dbReference>
<feature type="transmembrane region" description="Helical" evidence="5">
    <location>
        <begin position="331"/>
        <end position="350"/>
    </location>
</feature>
<dbReference type="InterPro" id="IPR019734">
    <property type="entry name" value="TPR_rpt"/>
</dbReference>
<comment type="caution">
    <text evidence="7">The sequence shown here is derived from an EMBL/GenBank/DDBJ whole genome shotgun (WGS) entry which is preliminary data.</text>
</comment>
<feature type="transmembrane region" description="Helical" evidence="5">
    <location>
        <begin position="93"/>
        <end position="112"/>
    </location>
</feature>
<organism evidence="7">
    <name type="scientific">Desulfatirhabdium butyrativorans</name>
    <dbReference type="NCBI Taxonomy" id="340467"/>
    <lineage>
        <taxon>Bacteria</taxon>
        <taxon>Pseudomonadati</taxon>
        <taxon>Thermodesulfobacteriota</taxon>
        <taxon>Desulfobacteria</taxon>
        <taxon>Desulfobacterales</taxon>
        <taxon>Desulfatirhabdiaceae</taxon>
        <taxon>Desulfatirhabdium</taxon>
    </lineage>
</organism>
<feature type="domain" description="Glycosyltransferase RgtA/B/C/D-like" evidence="6">
    <location>
        <begin position="82"/>
        <end position="198"/>
    </location>
</feature>